<dbReference type="EMBL" id="JAMTCP010000013">
    <property type="protein sequence ID" value="MCP2259080.1"/>
    <property type="molecule type" value="Genomic_DNA"/>
</dbReference>
<protein>
    <submittedName>
        <fullName evidence="3">Helicase conserved C-terminal domain-containing protein</fullName>
    </submittedName>
</protein>
<reference evidence="3 4" key="1">
    <citation type="submission" date="2022-06" db="EMBL/GenBank/DDBJ databases">
        <title>Genomic Encyclopedia of Archaeal and Bacterial Type Strains, Phase II (KMG-II): from individual species to whole genera.</title>
        <authorList>
            <person name="Goeker M."/>
        </authorList>
    </citation>
    <scope>NUCLEOTIDE SEQUENCE [LARGE SCALE GENOMIC DNA]</scope>
    <source>
        <strain evidence="3 4">DSM 40477</strain>
    </source>
</reference>
<dbReference type="PROSITE" id="PS51194">
    <property type="entry name" value="HELICASE_CTER"/>
    <property type="match status" value="1"/>
</dbReference>
<dbReference type="Gene3D" id="6.10.140.530">
    <property type="match status" value="3"/>
</dbReference>
<proteinExistence type="predicted"/>
<evidence type="ECO:0000259" key="2">
    <source>
        <dbReference type="PROSITE" id="PS51194"/>
    </source>
</evidence>
<dbReference type="SMART" id="SM00487">
    <property type="entry name" value="DEXDc"/>
    <property type="match status" value="1"/>
</dbReference>
<dbReference type="Pfam" id="PF00271">
    <property type="entry name" value="Helicase_C"/>
    <property type="match status" value="1"/>
</dbReference>
<keyword evidence="3" id="KW-0378">Hydrolase</keyword>
<organism evidence="3 4">
    <name type="scientific">Streptoalloteichus tenebrarius (strain ATCC 17920 / DSM 40477 / JCM 4838 / CBS 697.72 / NBRC 16177 / NCIMB 11028 / NRRL B-12390 / A12253. 1 / ISP 5477)</name>
    <name type="common">Streptomyces tenebrarius</name>
    <dbReference type="NCBI Taxonomy" id="1933"/>
    <lineage>
        <taxon>Bacteria</taxon>
        <taxon>Bacillati</taxon>
        <taxon>Actinomycetota</taxon>
        <taxon>Actinomycetes</taxon>
        <taxon>Pseudonocardiales</taxon>
        <taxon>Pseudonocardiaceae</taxon>
        <taxon>Streptoalloteichus</taxon>
    </lineage>
</organism>
<keyword evidence="3" id="KW-0347">Helicase</keyword>
<evidence type="ECO:0000313" key="4">
    <source>
        <dbReference type="Proteomes" id="UP001205311"/>
    </source>
</evidence>
<dbReference type="Gene3D" id="3.40.50.300">
    <property type="entry name" value="P-loop containing nucleotide triphosphate hydrolases"/>
    <property type="match status" value="2"/>
</dbReference>
<dbReference type="PANTHER" id="PTHR47396:SF1">
    <property type="entry name" value="ATP-DEPENDENT HELICASE IRC3-RELATED"/>
    <property type="match status" value="1"/>
</dbReference>
<dbReference type="InterPro" id="IPR006935">
    <property type="entry name" value="Helicase/UvrB_N"/>
</dbReference>
<gene>
    <name evidence="3" type="ORF">LX15_002781</name>
</gene>
<dbReference type="GO" id="GO:0004386">
    <property type="term" value="F:helicase activity"/>
    <property type="evidence" value="ECO:0007669"/>
    <property type="project" value="UniProtKB-KW"/>
</dbReference>
<feature type="region of interest" description="Disordered" evidence="1">
    <location>
        <begin position="1"/>
        <end position="22"/>
    </location>
</feature>
<dbReference type="Proteomes" id="UP001205311">
    <property type="component" value="Unassembled WGS sequence"/>
</dbReference>
<dbReference type="InterPro" id="IPR027417">
    <property type="entry name" value="P-loop_NTPase"/>
</dbReference>
<evidence type="ECO:0000313" key="3">
    <source>
        <dbReference type="EMBL" id="MCP2259080.1"/>
    </source>
</evidence>
<feature type="compositionally biased region" description="Low complexity" evidence="1">
    <location>
        <begin position="1"/>
        <end position="12"/>
    </location>
</feature>
<dbReference type="InterPro" id="IPR050742">
    <property type="entry name" value="Helicase_Restrict-Modif_Enz"/>
</dbReference>
<comment type="caution">
    <text evidence="3">The sequence shown here is derived from an EMBL/GenBank/DDBJ whole genome shotgun (WGS) entry which is preliminary data.</text>
</comment>
<dbReference type="InterPro" id="IPR001650">
    <property type="entry name" value="Helicase_C-like"/>
</dbReference>
<sequence>MSLSPAPLVAGPPGAPWSGSELRPHQRAAVRDVLDALRVRPRAQVVMACGTGKTRVGIAVAERLGAADVVVLAPSLALLNQLLRIWRAHLPGAWTPVVVCSDTSVRDQAVIDDELPPPRAEDMGVPVTTDPGALTSLLAATPLARRGPAGGTRRVVFATYHSLPCLVGAARAAGVTFDLLVADETHHAAGRWDSPFARAVRPDDDPLGLPVRRRVYFTATPRTGRRSRDGWVGMDDEDAFGPVAHRLTLRAAIDAGVLCDYQIAVVGVQREEWRRLAWQVQPTDPQVVAAAPGAPNPQRLDTPTLAATFALGRAISELGLRRVVSFHGRVSQAELYARTLPHLAARVPRRPHVAQRGPVRVRALHVNGGHPVSHRLAALARLRDPGPSTAVVVTNVRCLSEGIDVPALDAIVFANPRTSRIGLAQALGRITRRAPGKERGVVVLPVLLPDGVPEAGVLERSDFADMWSLMLALREIDDGFAEELAEHARQRGRLAGGTGGRRALALPPERVRLLLPFGLPDSFARAFTLRLLATTTSSWEERFGRLEAWAAEHGHCRVPVRAVVGGVPLGAWVHQQRVAAAAGTLGAERTARLAALPGWSWSVWDDNWERSFEALRRWAERHGHANPKPQDVHGRVAVGQWVKTQREQHRKGQLDPDRVARLAALPGWTWSIREDVFHRHLAALRAFAAEHGHARPPRTYVSPDGLRLGMWVVNRRRRERTCTPWQRQQLESLPGWTWAAPPTPRGGSQSGATGRSTVH</sequence>
<dbReference type="RefSeq" id="WP_253669990.1">
    <property type="nucleotide sequence ID" value="NZ_JAMTCP010000013.1"/>
</dbReference>
<keyword evidence="3" id="KW-0067">ATP-binding</keyword>
<feature type="compositionally biased region" description="Polar residues" evidence="1">
    <location>
        <begin position="746"/>
        <end position="759"/>
    </location>
</feature>
<accession>A0ABT1HU73</accession>
<name>A0ABT1HU73_STRSD</name>
<feature type="region of interest" description="Disordered" evidence="1">
    <location>
        <begin position="735"/>
        <end position="759"/>
    </location>
</feature>
<keyword evidence="4" id="KW-1185">Reference proteome</keyword>
<keyword evidence="3" id="KW-0547">Nucleotide-binding</keyword>
<evidence type="ECO:0000256" key="1">
    <source>
        <dbReference type="SAM" id="MobiDB-lite"/>
    </source>
</evidence>
<feature type="domain" description="Helicase C-terminal" evidence="2">
    <location>
        <begin position="310"/>
        <end position="492"/>
    </location>
</feature>
<dbReference type="PANTHER" id="PTHR47396">
    <property type="entry name" value="TYPE I RESTRICTION ENZYME ECOKI R PROTEIN"/>
    <property type="match status" value="1"/>
</dbReference>
<dbReference type="SMART" id="SM00490">
    <property type="entry name" value="HELICc"/>
    <property type="match status" value="1"/>
</dbReference>
<dbReference type="Pfam" id="PF03457">
    <property type="entry name" value="HA"/>
    <property type="match status" value="3"/>
</dbReference>
<dbReference type="InterPro" id="IPR014001">
    <property type="entry name" value="Helicase_ATP-bd"/>
</dbReference>
<dbReference type="SUPFAM" id="SSF52540">
    <property type="entry name" value="P-loop containing nucleoside triphosphate hydrolases"/>
    <property type="match status" value="2"/>
</dbReference>
<dbReference type="Pfam" id="PF04851">
    <property type="entry name" value="ResIII"/>
    <property type="match status" value="1"/>
</dbReference>
<dbReference type="InterPro" id="IPR005114">
    <property type="entry name" value="Helicase_assoc"/>
</dbReference>